<evidence type="ECO:0000313" key="2">
    <source>
        <dbReference type="EMBL" id="ATX70833.1"/>
    </source>
</evidence>
<keyword evidence="1" id="KW-1133">Transmembrane helix</keyword>
<feature type="transmembrane region" description="Helical" evidence="1">
    <location>
        <begin position="135"/>
        <end position="160"/>
    </location>
</feature>
<dbReference type="AlphaFoldDB" id="A0A2K8KGL1"/>
<dbReference type="Proteomes" id="UP000231179">
    <property type="component" value="Chromosome"/>
</dbReference>
<organism evidence="2 3">
    <name type="scientific">Spiroplasma clarkii</name>
    <dbReference type="NCBI Taxonomy" id="2139"/>
    <lineage>
        <taxon>Bacteria</taxon>
        <taxon>Bacillati</taxon>
        <taxon>Mycoplasmatota</taxon>
        <taxon>Mollicutes</taxon>
        <taxon>Entomoplasmatales</taxon>
        <taxon>Spiroplasmataceae</taxon>
        <taxon>Spiroplasma</taxon>
    </lineage>
</organism>
<gene>
    <name evidence="2" type="ORF">SCLAR_v1c05140</name>
</gene>
<evidence type="ECO:0000256" key="1">
    <source>
        <dbReference type="SAM" id="Phobius"/>
    </source>
</evidence>
<reference evidence="2 3" key="1">
    <citation type="submission" date="2017-11" db="EMBL/GenBank/DDBJ databases">
        <title>Complete genome sequence of Spiroplasma clarkii CN-5 (DSM 19994).</title>
        <authorList>
            <person name="Tsai Y.-M."/>
            <person name="Chang A."/>
            <person name="Lo W.-S."/>
            <person name="Kuo C.-H."/>
        </authorList>
    </citation>
    <scope>NUCLEOTIDE SEQUENCE [LARGE SCALE GENOMIC DNA]</scope>
    <source>
        <strain evidence="2 3">CN-5</strain>
    </source>
</reference>
<feature type="transmembrane region" description="Helical" evidence="1">
    <location>
        <begin position="23"/>
        <end position="41"/>
    </location>
</feature>
<feature type="transmembrane region" description="Helical" evidence="1">
    <location>
        <begin position="53"/>
        <end position="75"/>
    </location>
</feature>
<accession>A0A2K8KGL1</accession>
<feature type="transmembrane region" description="Helical" evidence="1">
    <location>
        <begin position="172"/>
        <end position="193"/>
    </location>
</feature>
<name>A0A2K8KGL1_9MOLU</name>
<keyword evidence="1" id="KW-0472">Membrane</keyword>
<keyword evidence="3" id="KW-1185">Reference proteome</keyword>
<feature type="transmembrane region" description="Helical" evidence="1">
    <location>
        <begin position="237"/>
        <end position="259"/>
    </location>
</feature>
<dbReference type="EMBL" id="CP024870">
    <property type="protein sequence ID" value="ATX70833.1"/>
    <property type="molecule type" value="Genomic_DNA"/>
</dbReference>
<keyword evidence="1" id="KW-0812">Transmembrane</keyword>
<proteinExistence type="predicted"/>
<sequence length="323" mass="37605">MKHHWKIFKEIWLLQWENYKKDIFNLFSGWVITLVILLVWLTFRDTNIKSDPFVLASAIGVVGIRNCSFNFIRTLHNFKETNFFARLFNTKISKTFVFFSIFLFNQIANFVTSAIFFGIGMLYQDQREKVADVNWVLFLIGYLALALMSNFIGFIIGFTIKSLDITIAIANFYYFGSIYFLGLGFPWTTVAHYPGLVIASYFFPQRYALNIMAAGWINRPDMTVDSEVTFGFGTHVWIPYLVCAVIIVLGAILMGWLLMREFEFGNKKYKKYHNVQKHLIIIRQIKQANSLEELHQVIATHDALQTKLKKAPKVKNTHKIKEE</sequence>
<dbReference type="RefSeq" id="WP_100254392.1">
    <property type="nucleotide sequence ID" value="NZ_CP024870.1"/>
</dbReference>
<evidence type="ECO:0000313" key="3">
    <source>
        <dbReference type="Proteomes" id="UP000231179"/>
    </source>
</evidence>
<feature type="transmembrane region" description="Helical" evidence="1">
    <location>
        <begin position="96"/>
        <end position="123"/>
    </location>
</feature>
<protein>
    <submittedName>
        <fullName evidence="2">ABC transporter permease</fullName>
    </submittedName>
</protein>